<dbReference type="GO" id="GO:0042121">
    <property type="term" value="P:alginic acid biosynthetic process"/>
    <property type="evidence" value="ECO:0007669"/>
    <property type="project" value="InterPro"/>
</dbReference>
<keyword evidence="5 8" id="KW-1133">Transmembrane helix</keyword>
<keyword evidence="7" id="KW-0012">Acyltransferase</keyword>
<dbReference type="PIRSF" id="PIRSF500217">
    <property type="entry name" value="AlgI"/>
    <property type="match status" value="1"/>
</dbReference>
<evidence type="ECO:0000256" key="3">
    <source>
        <dbReference type="ARBA" id="ARBA00022475"/>
    </source>
</evidence>
<keyword evidence="3 7" id="KW-1003">Cell membrane</keyword>
<accession>A6GZG6</accession>
<feature type="transmembrane region" description="Helical" evidence="8">
    <location>
        <begin position="406"/>
        <end position="424"/>
    </location>
</feature>
<dbReference type="PANTHER" id="PTHR13285">
    <property type="entry name" value="ACYLTRANSFERASE"/>
    <property type="match status" value="1"/>
</dbReference>
<feature type="transmembrane region" description="Helical" evidence="8">
    <location>
        <begin position="114"/>
        <end position="131"/>
    </location>
</feature>
<dbReference type="EMBL" id="AM398681">
    <property type="protein sequence ID" value="CAL43489.1"/>
    <property type="molecule type" value="Genomic_DNA"/>
</dbReference>
<gene>
    <name evidence="9" type="ordered locus">FP1413</name>
</gene>
<feature type="transmembrane region" description="Helical" evidence="8">
    <location>
        <begin position="30"/>
        <end position="62"/>
    </location>
</feature>
<dbReference type="KEGG" id="fps:FP1413"/>
<dbReference type="Pfam" id="PF03062">
    <property type="entry name" value="MBOAT"/>
    <property type="match status" value="1"/>
</dbReference>
<keyword evidence="7" id="KW-0808">Transferase</keyword>
<keyword evidence="10" id="KW-1185">Reference proteome</keyword>
<dbReference type="InterPro" id="IPR024194">
    <property type="entry name" value="Ac/AlaTfrase_AlgI/DltB"/>
</dbReference>
<dbReference type="STRING" id="402612.FP1413"/>
<dbReference type="eggNOG" id="COG1696">
    <property type="taxonomic scope" value="Bacteria"/>
</dbReference>
<feature type="transmembrane region" description="Helical" evidence="8">
    <location>
        <begin position="444"/>
        <end position="470"/>
    </location>
</feature>
<sequence>MVFSSVLFILIFLPFFLLAYYLANPKYKNLVILIGSILFNAWGTPKYILLIFTSLILNFYVIKQMYKHKNYSKILMILSIVINLGVLAYFKYFNFFIDNINLILSLTSIHPLSWVRLALPVGISFFTFHSISYTVDVYRDVHKPLDKLSDYAIYLLMFPHLIAGPIIRFSTIADDIVDRKHKETAENKLLGFYRFSIGIGKKVLIANIIGETVDKIYALPINELSSQLAWIAIIGYSFQIYFDFSGYSDMAIGLARMMGFTFPENFNMPYVSKSITEFWRRWHMTLGDWMRDYLYIPLGGNRVKSQARLYFNLAIVFLLSGLWHGSSWNFIFWGAWHGLFLILDRVFLLNLYKKIGAIPSMLITYFIVLIGWLFFRVEGFMNAINYLKIMFSCKTSFVKFPINVDFWFVLILAILISLIGSLPFGEKLKDIIYPSNLKPKTGFIYFLATFILLLVGVSLITATGFNPFIYFRF</sequence>
<dbReference type="PATRIC" id="fig|402612.5.peg.1427"/>
<dbReference type="InterPro" id="IPR051085">
    <property type="entry name" value="MB_O-acyltransferase"/>
</dbReference>
<evidence type="ECO:0000256" key="6">
    <source>
        <dbReference type="ARBA" id="ARBA00023136"/>
    </source>
</evidence>
<dbReference type="Proteomes" id="UP000006394">
    <property type="component" value="Chromosome"/>
</dbReference>
<dbReference type="GO" id="GO:0016746">
    <property type="term" value="F:acyltransferase activity"/>
    <property type="evidence" value="ECO:0007669"/>
    <property type="project" value="UniProtKB-KW"/>
</dbReference>
<organism evidence="9 10">
    <name type="scientific">Flavobacterium psychrophilum (strain ATCC 49511 / DSM 21280 / CIP 103535 / JIP02/86)</name>
    <dbReference type="NCBI Taxonomy" id="402612"/>
    <lineage>
        <taxon>Bacteria</taxon>
        <taxon>Pseudomonadati</taxon>
        <taxon>Bacteroidota</taxon>
        <taxon>Flavobacteriia</taxon>
        <taxon>Flavobacteriales</taxon>
        <taxon>Flavobacteriaceae</taxon>
        <taxon>Flavobacterium</taxon>
    </lineage>
</organism>
<feature type="transmembrane region" description="Helical" evidence="8">
    <location>
        <begin position="151"/>
        <end position="170"/>
    </location>
</feature>
<dbReference type="HOGENOM" id="CLU_025255_1_3_10"/>
<evidence type="ECO:0000313" key="9">
    <source>
        <dbReference type="EMBL" id="CAL43489.1"/>
    </source>
</evidence>
<feature type="transmembrane region" description="Helical" evidence="8">
    <location>
        <begin position="229"/>
        <end position="248"/>
    </location>
</feature>
<comment type="subcellular location">
    <subcellularLocation>
        <location evidence="1">Cell membrane</location>
        <topology evidence="1">Multi-pass membrane protein</topology>
    </subcellularLocation>
</comment>
<evidence type="ECO:0000256" key="4">
    <source>
        <dbReference type="ARBA" id="ARBA00022692"/>
    </source>
</evidence>
<protein>
    <submittedName>
        <fullName evidence="9">Probable sugar O-acetyltransferase</fullName>
    </submittedName>
</protein>
<dbReference type="GO" id="GO:0005886">
    <property type="term" value="C:plasma membrane"/>
    <property type="evidence" value="ECO:0007669"/>
    <property type="project" value="UniProtKB-SubCell"/>
</dbReference>
<evidence type="ECO:0000256" key="1">
    <source>
        <dbReference type="ARBA" id="ARBA00004651"/>
    </source>
</evidence>
<dbReference type="PIRSF" id="PIRSF016636">
    <property type="entry name" value="AlgI_DltB"/>
    <property type="match status" value="1"/>
</dbReference>
<dbReference type="InterPro" id="IPR004299">
    <property type="entry name" value="MBOAT_fam"/>
</dbReference>
<keyword evidence="6 7" id="KW-0472">Membrane</keyword>
<evidence type="ECO:0000313" key="10">
    <source>
        <dbReference type="Proteomes" id="UP000006394"/>
    </source>
</evidence>
<dbReference type="EnsemblBacteria" id="CAL43489">
    <property type="protein sequence ID" value="CAL43489"/>
    <property type="gene ID" value="FP1413"/>
</dbReference>
<proteinExistence type="inferred from homology"/>
<dbReference type="OrthoDB" id="9805788at2"/>
<feature type="transmembrane region" description="Helical" evidence="8">
    <location>
        <begin position="307"/>
        <end position="324"/>
    </location>
</feature>
<comment type="similarity">
    <text evidence="2 7">Belongs to the membrane-bound acyltransferase family.</text>
</comment>
<dbReference type="InterPro" id="IPR028362">
    <property type="entry name" value="AlgI"/>
</dbReference>
<evidence type="ECO:0000256" key="5">
    <source>
        <dbReference type="ARBA" id="ARBA00022989"/>
    </source>
</evidence>
<dbReference type="AlphaFoldDB" id="A6GZG6"/>
<reference evidence="9 10" key="1">
    <citation type="journal article" date="2007" name="Nat. Biotechnol.">
        <title>Complete genome sequence of the fish pathogen Flavobacterium psychrophilum.</title>
        <authorList>
            <person name="Duchaud E."/>
            <person name="Boussaha M."/>
            <person name="Loux V."/>
            <person name="Bernardet J.F."/>
            <person name="Michel C."/>
            <person name="Kerouault B."/>
            <person name="Mondot S."/>
            <person name="Nicolas P."/>
            <person name="Bossy R."/>
            <person name="Caron C."/>
            <person name="Bessieres P."/>
            <person name="Gibrat J.F."/>
            <person name="Claverol S."/>
            <person name="Dumetz F."/>
            <person name="Le Henaff M."/>
            <person name="Benmansour A."/>
        </authorList>
    </citation>
    <scope>NUCLEOTIDE SEQUENCE [LARGE SCALE GENOMIC DNA]</scope>
    <source>
        <strain evidence="10">ATCC 49511 / DSM 21280 / CIP 103535 / JIP02/86</strain>
    </source>
</reference>
<evidence type="ECO:0000256" key="8">
    <source>
        <dbReference type="SAM" id="Phobius"/>
    </source>
</evidence>
<feature type="transmembrane region" description="Helical" evidence="8">
    <location>
        <begin position="355"/>
        <end position="375"/>
    </location>
</feature>
<evidence type="ECO:0000256" key="2">
    <source>
        <dbReference type="ARBA" id="ARBA00010323"/>
    </source>
</evidence>
<dbReference type="PANTHER" id="PTHR13285:SF18">
    <property type="entry name" value="PROTEIN-CYSTEINE N-PALMITOYLTRANSFERASE RASP"/>
    <property type="match status" value="1"/>
</dbReference>
<name>A6GZG6_FLAPJ</name>
<feature type="transmembrane region" description="Helical" evidence="8">
    <location>
        <begin position="6"/>
        <end position="23"/>
    </location>
</feature>
<feature type="transmembrane region" description="Helical" evidence="8">
    <location>
        <begin position="74"/>
        <end position="93"/>
    </location>
</feature>
<keyword evidence="4 8" id="KW-0812">Transmembrane</keyword>
<evidence type="ECO:0000256" key="7">
    <source>
        <dbReference type="PIRNR" id="PIRNR016636"/>
    </source>
</evidence>